<keyword evidence="1" id="KW-0472">Membrane</keyword>
<evidence type="ECO:0000313" key="3">
    <source>
        <dbReference type="Proteomes" id="UP001302667"/>
    </source>
</evidence>
<accession>A0ABZ0FB16</accession>
<feature type="transmembrane region" description="Helical" evidence="1">
    <location>
        <begin position="53"/>
        <end position="75"/>
    </location>
</feature>
<dbReference type="RefSeq" id="WP_317103191.1">
    <property type="nucleotide sequence ID" value="NZ_CP136584.1"/>
</dbReference>
<name>A0ABZ0FB16_9GAMM</name>
<gene>
    <name evidence="2" type="ORF">RY972_01075</name>
</gene>
<dbReference type="Proteomes" id="UP001302667">
    <property type="component" value="Chromosome"/>
</dbReference>
<evidence type="ECO:0000313" key="2">
    <source>
        <dbReference type="EMBL" id="WOE66752.1"/>
    </source>
</evidence>
<keyword evidence="1" id="KW-0812">Transmembrane</keyword>
<protein>
    <submittedName>
        <fullName evidence="2">Uncharacterized protein</fullName>
    </submittedName>
</protein>
<keyword evidence="1" id="KW-1133">Transmembrane helix</keyword>
<dbReference type="EMBL" id="CP136584">
    <property type="protein sequence ID" value="WOE66752.1"/>
    <property type="molecule type" value="Genomic_DNA"/>
</dbReference>
<evidence type="ECO:0000256" key="1">
    <source>
        <dbReference type="SAM" id="Phobius"/>
    </source>
</evidence>
<reference evidence="2 3" key="1">
    <citation type="submission" date="2023-10" db="EMBL/GenBank/DDBJ databases">
        <title>Genome analysis of psychrotrophic aerobic bacterium Aeromonas allosaccharophila BIM B-1809 isolated from infected fish.</title>
        <authorList>
            <person name="Leanovich S.I."/>
            <person name="Sidarenka A.V."/>
            <person name="Akhremchuk A.E."/>
            <person name="Sikolenko M.A."/>
            <person name="Valentovich L.N."/>
        </authorList>
    </citation>
    <scope>NUCLEOTIDE SEQUENCE [LARGE SCALE GENOMIC DNA]</scope>
    <source>
        <strain evidence="2 3">BIM B-1809</strain>
    </source>
</reference>
<sequence length="76" mass="8216">MMATINQLKRRRLGFSEVCLLVCCAGLKREENIKGSYQSLSATPFGGAGNIFWLAVKIVVMPISGVVFSFSSIGIC</sequence>
<organism evidence="2 3">
    <name type="scientific">Aeromonas allosaccharophila</name>
    <dbReference type="NCBI Taxonomy" id="656"/>
    <lineage>
        <taxon>Bacteria</taxon>
        <taxon>Pseudomonadati</taxon>
        <taxon>Pseudomonadota</taxon>
        <taxon>Gammaproteobacteria</taxon>
        <taxon>Aeromonadales</taxon>
        <taxon>Aeromonadaceae</taxon>
        <taxon>Aeromonas</taxon>
    </lineage>
</organism>
<proteinExistence type="predicted"/>
<keyword evidence="3" id="KW-1185">Reference proteome</keyword>